<sequence>MRRIENESNLQVTFSKRRYGIFKKASELCTLCGVELAIIVFSPGNNVFSFGHPNVRLIIDRYMNPENYSRMTAQANLSGTFQLIEAHRNADIRVMNQHLNLLTDQWDVVRKQNFELKQDYNRHWWEFPIESFYDMSRLEQLKLAMEMLRGDTTKLADWILIQSTPTRANSLLLPPPFNNMNKGGLLQLPSFASLFPNQEARPHNNNNNNDDDEEIGFVGGMPIGSTCTDIPQLQQAITSDSNRMSNMPQMQLEITSSDGTVNNHEDLNLQSLMQDLTSSDSFVNHANQPPPHTQVNASDHSTLSNVNQQLFSPEIQNIMQASTNYNNNMSTMPHMMQQPNNSSTSSTFNNHFNMSPMPNHTMQQRDNSSASATHMPPHHHHTMQPNTTTNSSTPGASADKHFNMTTMPSHGHHMQQPNTTTSASAINVNHQLQLPMLHETLSPSSQLLLQQPNDSQETDQLFDYNVGYDHEFF</sequence>
<keyword evidence="9" id="KW-1185">Reference proteome</keyword>
<evidence type="ECO:0000256" key="3">
    <source>
        <dbReference type="ARBA" id="ARBA00023125"/>
    </source>
</evidence>
<dbReference type="GO" id="GO:0000978">
    <property type="term" value="F:RNA polymerase II cis-regulatory region sequence-specific DNA binding"/>
    <property type="evidence" value="ECO:0007669"/>
    <property type="project" value="TreeGrafter"/>
</dbReference>
<dbReference type="GO" id="GO:0046983">
    <property type="term" value="F:protein dimerization activity"/>
    <property type="evidence" value="ECO:0007669"/>
    <property type="project" value="InterPro"/>
</dbReference>
<dbReference type="PANTHER" id="PTHR11945">
    <property type="entry name" value="MADS BOX PROTEIN"/>
    <property type="match status" value="1"/>
</dbReference>
<feature type="domain" description="MADS-box" evidence="7">
    <location>
        <begin position="1"/>
        <end position="54"/>
    </location>
</feature>
<keyword evidence="4" id="KW-0804">Transcription</keyword>
<dbReference type="SUPFAM" id="SSF55455">
    <property type="entry name" value="SRF-like"/>
    <property type="match status" value="1"/>
</dbReference>
<reference evidence="8" key="1">
    <citation type="submission" date="2018-11" db="EMBL/GenBank/DDBJ databases">
        <authorList>
            <person name="Grassa J C."/>
        </authorList>
    </citation>
    <scope>NUCLEOTIDE SEQUENCE [LARGE SCALE GENOMIC DNA]</scope>
</reference>
<dbReference type="EMBL" id="UZAU01000018">
    <property type="status" value="NOT_ANNOTATED_CDS"/>
    <property type="molecule type" value="Genomic_DNA"/>
</dbReference>
<keyword evidence="2" id="KW-0805">Transcription regulation</keyword>
<evidence type="ECO:0000256" key="5">
    <source>
        <dbReference type="ARBA" id="ARBA00023242"/>
    </source>
</evidence>
<proteinExistence type="predicted"/>
<evidence type="ECO:0000256" key="4">
    <source>
        <dbReference type="ARBA" id="ARBA00023163"/>
    </source>
</evidence>
<keyword evidence="3" id="KW-0238">DNA-binding</keyword>
<reference evidence="8" key="2">
    <citation type="submission" date="2021-03" db="UniProtKB">
        <authorList>
            <consortium name="EnsemblPlants"/>
        </authorList>
    </citation>
    <scope>IDENTIFICATION</scope>
</reference>
<evidence type="ECO:0000256" key="1">
    <source>
        <dbReference type="ARBA" id="ARBA00004123"/>
    </source>
</evidence>
<dbReference type="SMART" id="SM00432">
    <property type="entry name" value="MADS"/>
    <property type="match status" value="1"/>
</dbReference>
<name>A0A803NPI8_CANSA</name>
<evidence type="ECO:0000256" key="6">
    <source>
        <dbReference type="SAM" id="MobiDB-lite"/>
    </source>
</evidence>
<dbReference type="InterPro" id="IPR002100">
    <property type="entry name" value="TF_MADSbox"/>
</dbReference>
<dbReference type="Gene3D" id="3.40.1810.10">
    <property type="entry name" value="Transcription factor, MADS-box"/>
    <property type="match status" value="1"/>
</dbReference>
<dbReference type="AlphaFoldDB" id="A0A803NPI8"/>
<keyword evidence="5" id="KW-0539">Nucleus</keyword>
<evidence type="ECO:0000259" key="7">
    <source>
        <dbReference type="PROSITE" id="PS50066"/>
    </source>
</evidence>
<organism evidence="8 9">
    <name type="scientific">Cannabis sativa</name>
    <name type="common">Hemp</name>
    <name type="synonym">Marijuana</name>
    <dbReference type="NCBI Taxonomy" id="3483"/>
    <lineage>
        <taxon>Eukaryota</taxon>
        <taxon>Viridiplantae</taxon>
        <taxon>Streptophyta</taxon>
        <taxon>Embryophyta</taxon>
        <taxon>Tracheophyta</taxon>
        <taxon>Spermatophyta</taxon>
        <taxon>Magnoliopsida</taxon>
        <taxon>eudicotyledons</taxon>
        <taxon>Gunneridae</taxon>
        <taxon>Pentapetalae</taxon>
        <taxon>rosids</taxon>
        <taxon>fabids</taxon>
        <taxon>Rosales</taxon>
        <taxon>Cannabaceae</taxon>
        <taxon>Cannabis</taxon>
    </lineage>
</organism>
<dbReference type="Gramene" id="evm.model.01.520">
    <property type="protein sequence ID" value="cds.evm.model.01.520"/>
    <property type="gene ID" value="evm.TU.01.520"/>
</dbReference>
<evidence type="ECO:0000313" key="8">
    <source>
        <dbReference type="EnsemblPlants" id="cds.evm.model.01.520"/>
    </source>
</evidence>
<dbReference type="EnsemblPlants" id="evm.model.01.520">
    <property type="protein sequence ID" value="cds.evm.model.01.520"/>
    <property type="gene ID" value="evm.TU.01.520"/>
</dbReference>
<dbReference type="GO" id="GO:0005634">
    <property type="term" value="C:nucleus"/>
    <property type="evidence" value="ECO:0007669"/>
    <property type="project" value="UniProtKB-SubCell"/>
</dbReference>
<dbReference type="PRINTS" id="PR00404">
    <property type="entry name" value="MADSDOMAIN"/>
</dbReference>
<feature type="compositionally biased region" description="Polar residues" evidence="6">
    <location>
        <begin position="358"/>
        <end position="372"/>
    </location>
</feature>
<dbReference type="Proteomes" id="UP000596661">
    <property type="component" value="Chromosome 1"/>
</dbReference>
<protein>
    <recommendedName>
        <fullName evidence="7">MADS-box domain-containing protein</fullName>
    </recommendedName>
</protein>
<accession>A0A803NPI8</accession>
<dbReference type="PANTHER" id="PTHR11945:SF776">
    <property type="entry name" value="AGAMOUS-LIKE 50-RELATED"/>
    <property type="match status" value="1"/>
</dbReference>
<dbReference type="FunFam" id="3.40.1810.10:FF:000006">
    <property type="entry name" value="Agamous-like MADS-box protein AGL62"/>
    <property type="match status" value="1"/>
</dbReference>
<evidence type="ECO:0000313" key="9">
    <source>
        <dbReference type="Proteomes" id="UP000596661"/>
    </source>
</evidence>
<dbReference type="GO" id="GO:0045944">
    <property type="term" value="P:positive regulation of transcription by RNA polymerase II"/>
    <property type="evidence" value="ECO:0007669"/>
    <property type="project" value="InterPro"/>
</dbReference>
<dbReference type="CDD" id="cd00265">
    <property type="entry name" value="MADS_MEF2_like"/>
    <property type="match status" value="1"/>
</dbReference>
<dbReference type="InterPro" id="IPR033896">
    <property type="entry name" value="MEF2-like_N"/>
</dbReference>
<dbReference type="Pfam" id="PF00319">
    <property type="entry name" value="SRF-TF"/>
    <property type="match status" value="1"/>
</dbReference>
<dbReference type="InterPro" id="IPR036879">
    <property type="entry name" value="TF_MADSbox_sf"/>
</dbReference>
<comment type="subcellular location">
    <subcellularLocation>
        <location evidence="1">Nucleus</location>
    </subcellularLocation>
</comment>
<dbReference type="GO" id="GO:0000981">
    <property type="term" value="F:DNA-binding transcription factor activity, RNA polymerase II-specific"/>
    <property type="evidence" value="ECO:0007669"/>
    <property type="project" value="TreeGrafter"/>
</dbReference>
<feature type="region of interest" description="Disordered" evidence="6">
    <location>
        <begin position="358"/>
        <end position="399"/>
    </location>
</feature>
<evidence type="ECO:0000256" key="2">
    <source>
        <dbReference type="ARBA" id="ARBA00023015"/>
    </source>
</evidence>
<dbReference type="PROSITE" id="PS50066">
    <property type="entry name" value="MADS_BOX_2"/>
    <property type="match status" value="1"/>
</dbReference>